<keyword evidence="1" id="KW-0812">Transmembrane</keyword>
<evidence type="ECO:0000313" key="3">
    <source>
        <dbReference type="EMBL" id="SEO08209.1"/>
    </source>
</evidence>
<dbReference type="EMBL" id="FODJ01000003">
    <property type="protein sequence ID" value="SEO08209.1"/>
    <property type="molecule type" value="Genomic_DNA"/>
</dbReference>
<dbReference type="OrthoDB" id="2541898at2"/>
<dbReference type="InterPro" id="IPR025436">
    <property type="entry name" value="DUF4179"/>
</dbReference>
<name>A0A1H8LT02_9BACI</name>
<dbReference type="Proteomes" id="UP000199300">
    <property type="component" value="Unassembled WGS sequence"/>
</dbReference>
<dbReference type="Gene3D" id="2.60.40.1630">
    <property type="entry name" value="bacillus anthracis domain"/>
    <property type="match status" value="1"/>
</dbReference>
<keyword evidence="4" id="KW-1185">Reference proteome</keyword>
<feature type="transmembrane region" description="Helical" evidence="1">
    <location>
        <begin position="50"/>
        <end position="69"/>
    </location>
</feature>
<feature type="domain" description="DUF4179" evidence="2">
    <location>
        <begin position="50"/>
        <end position="136"/>
    </location>
</feature>
<sequence>MKILYKTFNRLNLDETMVELPISELERKRIKQQVCNKLPNKPVYKVNRGYTIAVICTLFLVGNIIIAVLNPSFAGNIPIWGDVFSWFSDNDSENKQEVEEAIMPIHLSDSSIGIDLTVTNALYDGERIMVAYHVKSKQDLGEHLNFSFLSIDDNDNIGFQSSSLAMLNKVRAFEYEGIETMSISHSEPTETVQVTIEGDQIRGYSWDAYGENAYRSVEEGMYKGSWTISFELEKVDNQPIVYNQEVVNHDLITIQLEEMIVSPFSSYIVLNHQLDRSSLRDDPFFTDAIVNYEVVDSEGNVYYPNSNQTGYLYAKTTIITPIFPEEVRYIEVKPIMTLFYIDEDWENDWKEMEFEPFRIDLKQ</sequence>
<evidence type="ECO:0000259" key="2">
    <source>
        <dbReference type="Pfam" id="PF13786"/>
    </source>
</evidence>
<keyword evidence="1" id="KW-1133">Transmembrane helix</keyword>
<gene>
    <name evidence="3" type="ORF">SAMN04488134_103313</name>
</gene>
<accession>A0A1H8LT02</accession>
<dbReference type="RefSeq" id="WP_091496269.1">
    <property type="nucleotide sequence ID" value="NZ_FODJ01000003.1"/>
</dbReference>
<proteinExistence type="predicted"/>
<protein>
    <recommendedName>
        <fullName evidence="2">DUF4179 domain-containing protein</fullName>
    </recommendedName>
</protein>
<reference evidence="3 4" key="1">
    <citation type="submission" date="2016-10" db="EMBL/GenBank/DDBJ databases">
        <authorList>
            <person name="de Groot N.N."/>
        </authorList>
    </citation>
    <scope>NUCLEOTIDE SEQUENCE [LARGE SCALE GENOMIC DNA]</scope>
    <source>
        <strain evidence="3 4">CGMCC 1.10434</strain>
    </source>
</reference>
<dbReference type="STRING" id="872970.SAMN04488134_103313"/>
<keyword evidence="1" id="KW-0472">Membrane</keyword>
<organism evidence="3 4">
    <name type="scientific">Amphibacillus marinus</name>
    <dbReference type="NCBI Taxonomy" id="872970"/>
    <lineage>
        <taxon>Bacteria</taxon>
        <taxon>Bacillati</taxon>
        <taxon>Bacillota</taxon>
        <taxon>Bacilli</taxon>
        <taxon>Bacillales</taxon>
        <taxon>Bacillaceae</taxon>
        <taxon>Amphibacillus</taxon>
    </lineage>
</organism>
<dbReference type="Pfam" id="PF13786">
    <property type="entry name" value="DUF4179"/>
    <property type="match status" value="1"/>
</dbReference>
<dbReference type="AlphaFoldDB" id="A0A1H8LT02"/>
<evidence type="ECO:0000256" key="1">
    <source>
        <dbReference type="SAM" id="Phobius"/>
    </source>
</evidence>
<evidence type="ECO:0000313" key="4">
    <source>
        <dbReference type="Proteomes" id="UP000199300"/>
    </source>
</evidence>